<dbReference type="PROSITE" id="PS01081">
    <property type="entry name" value="HTH_TETR_1"/>
    <property type="match status" value="1"/>
</dbReference>
<evidence type="ECO:0000313" key="7">
    <source>
        <dbReference type="EMBL" id="BAF90567.1"/>
    </source>
</evidence>
<dbReference type="SUPFAM" id="SSF46689">
    <property type="entry name" value="Homeodomain-like"/>
    <property type="match status" value="1"/>
</dbReference>
<evidence type="ECO:0000256" key="4">
    <source>
        <dbReference type="PROSITE-ProRule" id="PRU00335"/>
    </source>
</evidence>
<name>A8HZD2_AZOC5</name>
<reference evidence="7 8" key="6">
    <citation type="journal article" date="2011" name="Appl. Environ. Microbiol.">
        <title>Involvement of the azorhizobial chromosome partition gene (parA) in the onset of bacteroid differentiation during Sesbania rostrata stem nodule development.</title>
        <authorList>
            <person name="Liu CT."/>
            <person name="Lee KB."/>
            <person name="Wang YS."/>
            <person name="Peng MH."/>
            <person name="Lee KT."/>
            <person name="Suzuki S."/>
            <person name="Suzuki T."/>
            <person name="Oyaizu H."/>
        </authorList>
    </citation>
    <scope>NUCLEOTIDE SEQUENCE [LARGE SCALE GENOMIC DNA]</scope>
    <source>
        <strain evidence="8">ATCC 43989 / DSM 5975 / JCM 20966 / LMG 6465 / NBRC 14845 / NCIMB 13405 / ORS 571</strain>
    </source>
</reference>
<dbReference type="AlphaFoldDB" id="A8HZD2"/>
<dbReference type="Proteomes" id="UP000000270">
    <property type="component" value="Chromosome"/>
</dbReference>
<reference evidence="7 8" key="4">
    <citation type="journal article" date="2009" name="Appl. Environ. Microbiol.">
        <title>Comparative genome-wide transcriptional profiling of Azorhizobium caulinodans ORS571 grown under free-living and symbiotic conditions.</title>
        <authorList>
            <person name="Tsukada S."/>
            <person name="Aono T."/>
            <person name="Akiba N."/>
            <person name="Lee KB."/>
            <person name="Liu CT."/>
            <person name="Toyazaki H."/>
            <person name="Oyaizu H."/>
        </authorList>
    </citation>
    <scope>NUCLEOTIDE SEQUENCE [LARGE SCALE GENOMIC DNA]</scope>
    <source>
        <strain evidence="8">ATCC 43989 / DSM 5975 / JCM 20966 / LMG 6465 / NBRC 14845 / NCIMB 13405 / ORS 571</strain>
    </source>
</reference>
<accession>A8HZD2</accession>
<dbReference type="SUPFAM" id="SSF48498">
    <property type="entry name" value="Tetracyclin repressor-like, C-terminal domain"/>
    <property type="match status" value="1"/>
</dbReference>
<evidence type="ECO:0000256" key="5">
    <source>
        <dbReference type="SAM" id="MobiDB-lite"/>
    </source>
</evidence>
<feature type="domain" description="HTH tetR-type" evidence="6">
    <location>
        <begin position="52"/>
        <end position="112"/>
    </location>
</feature>
<evidence type="ECO:0000313" key="8">
    <source>
        <dbReference type="Proteomes" id="UP000000270"/>
    </source>
</evidence>
<organism evidence="7 8">
    <name type="scientific">Azorhizobium caulinodans (strain ATCC 43989 / DSM 5975 / JCM 20966 / LMG 6465 / NBRC 14845 / NCIMB 13405 / ORS 571)</name>
    <dbReference type="NCBI Taxonomy" id="438753"/>
    <lineage>
        <taxon>Bacteria</taxon>
        <taxon>Pseudomonadati</taxon>
        <taxon>Pseudomonadota</taxon>
        <taxon>Alphaproteobacteria</taxon>
        <taxon>Hyphomicrobiales</taxon>
        <taxon>Xanthobacteraceae</taxon>
        <taxon>Azorhizobium</taxon>
    </lineage>
</organism>
<evidence type="ECO:0000256" key="1">
    <source>
        <dbReference type="ARBA" id="ARBA00023015"/>
    </source>
</evidence>
<feature type="region of interest" description="Disordered" evidence="5">
    <location>
        <begin position="30"/>
        <end position="50"/>
    </location>
</feature>
<dbReference type="InterPro" id="IPR001647">
    <property type="entry name" value="HTH_TetR"/>
</dbReference>
<protein>
    <submittedName>
        <fullName evidence="7">Putative transcriptional regulator</fullName>
    </submittedName>
</protein>
<keyword evidence="1" id="KW-0805">Transcription regulation</keyword>
<proteinExistence type="predicted"/>
<reference evidence="7 8" key="5">
    <citation type="journal article" date="2010" name="Appl. Environ. Microbiol.">
        <title>phrR-like gene praR of Azorhizobium caulinodans ORS571 is essential for symbiosis with Sesbania rostrata and is involved in expression of reb genes.</title>
        <authorList>
            <person name="Akiba N."/>
            <person name="Aono T."/>
            <person name="Toyazaki H."/>
            <person name="Sato S."/>
            <person name="Oyaizu H."/>
        </authorList>
    </citation>
    <scope>NUCLEOTIDE SEQUENCE [LARGE SCALE GENOMIC DNA]</scope>
    <source>
        <strain evidence="8">ATCC 43989 / DSM 5975 / JCM 20966 / LMG 6465 / NBRC 14845 / NCIMB 13405 / ORS 571</strain>
    </source>
</reference>
<keyword evidence="3" id="KW-0804">Transcription</keyword>
<evidence type="ECO:0000256" key="3">
    <source>
        <dbReference type="ARBA" id="ARBA00023163"/>
    </source>
</evidence>
<reference evidence="8" key="2">
    <citation type="submission" date="2007-04" db="EMBL/GenBank/DDBJ databases">
        <title>Complete genome sequence of the nitrogen-fixing bacterium Azorhizobium caulinodans ORS571.</title>
        <authorList>
            <person name="Lee K.B."/>
            <person name="Backer P.D."/>
            <person name="Aono T."/>
            <person name="Liu C.T."/>
            <person name="Suzuki S."/>
            <person name="Suzuki T."/>
            <person name="Kaneko T."/>
            <person name="Yamada M."/>
            <person name="Tabata S."/>
            <person name="Kupfer D.M."/>
            <person name="Najar F.Z."/>
            <person name="Wiley G.B."/>
            <person name="Roe B."/>
            <person name="Binnewies T."/>
            <person name="Ussery D."/>
            <person name="Vereecke D."/>
            <person name="Gevers D."/>
            <person name="Holsters M."/>
            <person name="Oyaizu H."/>
        </authorList>
    </citation>
    <scope>NUCLEOTIDE SEQUENCE [LARGE SCALE GENOMIC DNA]</scope>
    <source>
        <strain evidence="8">ATCC 43989 / DSM 5975 / JCM 20966 / LMG 6465 / NBRC 14845 / NCIMB 13405 / ORS 571</strain>
    </source>
</reference>
<feature type="compositionally biased region" description="Polar residues" evidence="5">
    <location>
        <begin position="30"/>
        <end position="40"/>
    </location>
</feature>
<dbReference type="KEGG" id="azc:AZC_4569"/>
<dbReference type="PRINTS" id="PR00455">
    <property type="entry name" value="HTHTETR"/>
</dbReference>
<dbReference type="eggNOG" id="COG1309">
    <property type="taxonomic scope" value="Bacteria"/>
</dbReference>
<dbReference type="Pfam" id="PF00440">
    <property type="entry name" value="TetR_N"/>
    <property type="match status" value="1"/>
</dbReference>
<dbReference type="Gene3D" id="1.10.10.60">
    <property type="entry name" value="Homeodomain-like"/>
    <property type="match status" value="1"/>
</dbReference>
<dbReference type="EMBL" id="AP009384">
    <property type="protein sequence ID" value="BAF90567.1"/>
    <property type="molecule type" value="Genomic_DNA"/>
</dbReference>
<dbReference type="InterPro" id="IPR009057">
    <property type="entry name" value="Homeodomain-like_sf"/>
</dbReference>
<keyword evidence="2 4" id="KW-0238">DNA-binding</keyword>
<evidence type="ECO:0000256" key="2">
    <source>
        <dbReference type="ARBA" id="ARBA00023125"/>
    </source>
</evidence>
<gene>
    <name evidence="7" type="primary">tetR</name>
    <name evidence="7" type="ordered locus">AZC_4569</name>
</gene>
<feature type="DNA-binding region" description="H-T-H motif" evidence="4">
    <location>
        <begin position="75"/>
        <end position="94"/>
    </location>
</feature>
<dbReference type="PANTHER" id="PTHR47506">
    <property type="entry name" value="TRANSCRIPTIONAL REGULATORY PROTEIN"/>
    <property type="match status" value="1"/>
</dbReference>
<dbReference type="Gene3D" id="1.10.357.10">
    <property type="entry name" value="Tetracycline Repressor, domain 2"/>
    <property type="match status" value="1"/>
</dbReference>
<dbReference type="PANTHER" id="PTHR47506:SF1">
    <property type="entry name" value="HTH-TYPE TRANSCRIPTIONAL REGULATOR YJDC"/>
    <property type="match status" value="1"/>
</dbReference>
<keyword evidence="8" id="KW-1185">Reference proteome</keyword>
<dbReference type="InterPro" id="IPR036271">
    <property type="entry name" value="Tet_transcr_reg_TetR-rel_C_sf"/>
</dbReference>
<reference evidence="7 8" key="1">
    <citation type="journal article" date="2007" name="Appl. Environ. Microbiol.">
        <title>Rhizobial factors required for stem nodule maturation and maintenance in Sesbania rostrata-Azorhizobium caulinodans ORS571 symbiosis.</title>
        <authorList>
            <person name="Suzuki S."/>
            <person name="Aono T."/>
            <person name="Lee KB."/>
            <person name="Suzuki T."/>
            <person name="Liu CT."/>
            <person name="Miwa H."/>
            <person name="Wakao S."/>
            <person name="Iki T."/>
            <person name="Oyaizu H."/>
        </authorList>
    </citation>
    <scope>NUCLEOTIDE SEQUENCE [LARGE SCALE GENOMIC DNA]</scope>
    <source>
        <strain evidence="8">ATCC 43989 / DSM 5975 / JCM 20966 / LMG 6465 / NBRC 14845 / NCIMB 13405 / ORS 571</strain>
    </source>
</reference>
<evidence type="ECO:0000259" key="6">
    <source>
        <dbReference type="PROSITE" id="PS50977"/>
    </source>
</evidence>
<dbReference type="STRING" id="438753.AZC_4569"/>
<dbReference type="PROSITE" id="PS50977">
    <property type="entry name" value="HTH_TETR_2"/>
    <property type="match status" value="1"/>
</dbReference>
<dbReference type="InterPro" id="IPR023772">
    <property type="entry name" value="DNA-bd_HTH_TetR-type_CS"/>
</dbReference>
<dbReference type="HOGENOM" id="CLU_069356_28_0_5"/>
<dbReference type="GO" id="GO:0003677">
    <property type="term" value="F:DNA binding"/>
    <property type="evidence" value="ECO:0007669"/>
    <property type="project" value="UniProtKB-UniRule"/>
</dbReference>
<reference evidence="7 8" key="3">
    <citation type="journal article" date="2008" name="BMC Genomics">
        <title>The genome of the versatile nitrogen fixer Azorhizobium caulinodans ORS571.</title>
        <authorList>
            <person name="Lee KB."/>
            <person name="Backer P.D."/>
            <person name="Aono T."/>
            <person name="Liu CT."/>
            <person name="Suzuki S."/>
            <person name="Suzuki T."/>
            <person name="Kaneko T."/>
            <person name="Yamada M."/>
            <person name="Tabata S."/>
            <person name="Kupfer D.M."/>
            <person name="Najar F.Z."/>
            <person name="Wiley G.B."/>
            <person name="Roe B."/>
            <person name="Binnewies T.T."/>
            <person name="Ussery D.W."/>
            <person name="D'Haeze W."/>
            <person name="Herder J.D."/>
            <person name="Gevers D."/>
            <person name="Vereecke D."/>
            <person name="Holsters M."/>
            <person name="Oyaizu H."/>
        </authorList>
    </citation>
    <scope>NUCLEOTIDE SEQUENCE [LARGE SCALE GENOMIC DNA]</scope>
    <source>
        <strain evidence="8">ATCC 43989 / DSM 5975 / JCM 20966 / LMG 6465 / NBRC 14845 / NCIMB 13405 / ORS 571</strain>
    </source>
</reference>
<sequence length="246" mass="26378">MSPPFLYQSIHKWLGRLRHVVKAFIYRSMQNSDDTPSPTSAAPGRGRGRPRAFDRDAALTAAMRLFWQKGFAATSIADLTQAMGIGSPSLYAAFGSKEALYAEALACYQRRYEDWVWGNFRAAPTARAAVAAYLMDSAAALTAFCGRQEPLGCMVALSAVGSEGHAELGDMVRQARAAGCRFLEARLSRAVAEGEIPASVDLAALARLLVSVQAGMSIQARDGATRDDLEAVARLTMQGWDGLIAG</sequence>